<dbReference type="SMART" id="SM00219">
    <property type="entry name" value="TyrKc"/>
    <property type="match status" value="1"/>
</dbReference>
<keyword evidence="2" id="KW-0067">ATP-binding</keyword>
<sequence length="936" mass="102675">MTTMVSMASSPGSQPYSRPHSEVFAYEKVLVVLDGSRQITKYALEWALSNVLVRPGESITLLALHAPGSYGPVRRIWGFPMSLQMLGKDCASPRVLRGVVDNTGEARGVDEEIFEGCHAMIQHFQQLCNQKKITIDVKVQEVDGREASATEARRIGATWVVLDKHLKKDAKVCMDLLQCNIVIVKPSEPKILRLNLKRNSRISESPSVQSGQHSARTVQEVLRVAESPNEQGRVAEVSTVARNGSYPRLKASTPSSSPEEVMTPFTPSDPGTSSKSSSDTSPCQVSGPLSNNGSAELVARGAILEAAGVLEKGASFRAFYPDIGDGIIVPGLLTMECSPNSMLQKFKEGHPKSPTESCKPPTGSRVLVQSRDGIVPGRPGSRSGSRNGSRANSRKGSPVKTSSPARTRRESFEGRGPTVKREHTLGQSLRAILQENADLDCASFEQGSPSGYHGDQEPCETSPQRRQKHGKADALMRQKMVMMLNKHNLPGPPPLCSTCQHKAPMFGKPPQRYSYRELETATGGFSKSNFLAEGGYGSVHRGVLPDGQTVAVKQYKLASTQGDKEFCAEVEVLSCAQHRNVVMLIGYCIEGKRRLLVYEFICNGSLDGHLYGKSGTSDQDKPVLEWSARRKIAVGTARGLRYLHEDCRVGCIVHRDLRPNNILLTHDFEPMVGDFGLARWQPDGHCGVETRVIGTFGYLAPEYTQNGQITDKADVYSFGVVLLELITGRKAIDINRPKGEQCLTEWARPLLEETGTIPIDPRLENRFSDVEMNSMLHAASCCIRRDPSIRPRMAQVLRMLEGEMIFSANSSPASGYFAGRLNSNHMNHYPTAGSATREEVKYPSFVSPQSGHNSNYSSPNKIFSNLPYGPLMSSPRIKQISATKDSNKRPPLVASYIGQDGQKLSYEDLRAAYMDKVSSHHVTASAYESYQLGKDF</sequence>
<dbReference type="FunFam" id="3.30.200.20:FF:000162">
    <property type="entry name" value="Adenine nucleotide alpha hydrolase-like domain kinase"/>
    <property type="match status" value="1"/>
</dbReference>
<feature type="region of interest" description="Disordered" evidence="3">
    <location>
        <begin position="344"/>
        <end position="424"/>
    </location>
</feature>
<dbReference type="Gene3D" id="3.40.50.620">
    <property type="entry name" value="HUPs"/>
    <property type="match status" value="1"/>
</dbReference>
<reference evidence="5 6" key="1">
    <citation type="submission" date="2020-06" db="EMBL/GenBank/DDBJ databases">
        <title>WGS assembly of Ceratodon purpureus strain R40.</title>
        <authorList>
            <person name="Carey S.B."/>
            <person name="Jenkins J."/>
            <person name="Shu S."/>
            <person name="Lovell J.T."/>
            <person name="Sreedasyam A."/>
            <person name="Maumus F."/>
            <person name="Tiley G.P."/>
            <person name="Fernandez-Pozo N."/>
            <person name="Barry K."/>
            <person name="Chen C."/>
            <person name="Wang M."/>
            <person name="Lipzen A."/>
            <person name="Daum C."/>
            <person name="Saski C.A."/>
            <person name="Payton A.C."/>
            <person name="Mcbreen J.C."/>
            <person name="Conrad R.E."/>
            <person name="Kollar L.M."/>
            <person name="Olsson S."/>
            <person name="Huttunen S."/>
            <person name="Landis J.B."/>
            <person name="Wickett N.J."/>
            <person name="Johnson M.G."/>
            <person name="Rensing S.A."/>
            <person name="Grimwood J."/>
            <person name="Schmutz J."/>
            <person name="Mcdaniel S.F."/>
        </authorList>
    </citation>
    <scope>NUCLEOTIDE SEQUENCE [LARGE SCALE GENOMIC DNA]</scope>
    <source>
        <strain evidence="5 6">R40</strain>
    </source>
</reference>
<protein>
    <recommendedName>
        <fullName evidence="4">Protein kinase domain-containing protein</fullName>
    </recommendedName>
</protein>
<evidence type="ECO:0000256" key="3">
    <source>
        <dbReference type="SAM" id="MobiDB-lite"/>
    </source>
</evidence>
<proteinExistence type="predicted"/>
<comment type="caution">
    <text evidence="5">The sequence shown here is derived from an EMBL/GenBank/DDBJ whole genome shotgun (WGS) entry which is preliminary data.</text>
</comment>
<dbReference type="PANTHER" id="PTHR47989:SF14">
    <property type="entry name" value="INACTIVE PROTEIN KINASE SELMODRAFT_444075"/>
    <property type="match status" value="1"/>
</dbReference>
<organism evidence="5 6">
    <name type="scientific">Ceratodon purpureus</name>
    <name type="common">Fire moss</name>
    <name type="synonym">Dicranum purpureum</name>
    <dbReference type="NCBI Taxonomy" id="3225"/>
    <lineage>
        <taxon>Eukaryota</taxon>
        <taxon>Viridiplantae</taxon>
        <taxon>Streptophyta</taxon>
        <taxon>Embryophyta</taxon>
        <taxon>Bryophyta</taxon>
        <taxon>Bryophytina</taxon>
        <taxon>Bryopsida</taxon>
        <taxon>Dicranidae</taxon>
        <taxon>Pseudoditrichales</taxon>
        <taxon>Ditrichaceae</taxon>
        <taxon>Ceratodon</taxon>
    </lineage>
</organism>
<gene>
    <name evidence="5" type="ORF">KC19_6G179200</name>
</gene>
<dbReference type="GO" id="GO:0004713">
    <property type="term" value="F:protein tyrosine kinase activity"/>
    <property type="evidence" value="ECO:0007669"/>
    <property type="project" value="InterPro"/>
</dbReference>
<dbReference type="EMBL" id="CM026427">
    <property type="protein sequence ID" value="KAG0570670.1"/>
    <property type="molecule type" value="Genomic_DNA"/>
</dbReference>
<dbReference type="AlphaFoldDB" id="A0A8T0HGZ4"/>
<name>A0A8T0HGZ4_CERPU</name>
<dbReference type="InterPro" id="IPR011009">
    <property type="entry name" value="Kinase-like_dom_sf"/>
</dbReference>
<dbReference type="Gene3D" id="3.30.200.20">
    <property type="entry name" value="Phosphorylase Kinase, domain 1"/>
    <property type="match status" value="1"/>
</dbReference>
<dbReference type="PROSITE" id="PS00109">
    <property type="entry name" value="PROTEIN_KINASE_TYR"/>
    <property type="match status" value="1"/>
</dbReference>
<feature type="domain" description="Protein kinase" evidence="4">
    <location>
        <begin position="525"/>
        <end position="806"/>
    </location>
</feature>
<evidence type="ECO:0000313" key="5">
    <source>
        <dbReference type="EMBL" id="KAG0570670.1"/>
    </source>
</evidence>
<evidence type="ECO:0000259" key="4">
    <source>
        <dbReference type="PROSITE" id="PS50011"/>
    </source>
</evidence>
<dbReference type="Gene3D" id="1.10.510.10">
    <property type="entry name" value="Transferase(Phosphotransferase) domain 1"/>
    <property type="match status" value="1"/>
</dbReference>
<dbReference type="PANTHER" id="PTHR47989">
    <property type="entry name" value="OS01G0750732 PROTEIN"/>
    <property type="match status" value="1"/>
</dbReference>
<dbReference type="Proteomes" id="UP000822688">
    <property type="component" value="Chromosome 6"/>
</dbReference>
<keyword evidence="6" id="KW-1185">Reference proteome</keyword>
<dbReference type="SUPFAM" id="SSF56112">
    <property type="entry name" value="Protein kinase-like (PK-like)"/>
    <property type="match status" value="1"/>
</dbReference>
<evidence type="ECO:0000313" key="6">
    <source>
        <dbReference type="Proteomes" id="UP000822688"/>
    </source>
</evidence>
<evidence type="ECO:0000256" key="1">
    <source>
        <dbReference type="ARBA" id="ARBA00022741"/>
    </source>
</evidence>
<dbReference type="GO" id="GO:0005524">
    <property type="term" value="F:ATP binding"/>
    <property type="evidence" value="ECO:0007669"/>
    <property type="project" value="UniProtKB-KW"/>
</dbReference>
<dbReference type="CDD" id="cd14066">
    <property type="entry name" value="STKc_IRAK"/>
    <property type="match status" value="1"/>
</dbReference>
<feature type="region of interest" description="Disordered" evidence="3">
    <location>
        <begin position="442"/>
        <end position="471"/>
    </location>
</feature>
<evidence type="ECO:0000256" key="2">
    <source>
        <dbReference type="ARBA" id="ARBA00022840"/>
    </source>
</evidence>
<dbReference type="PROSITE" id="PS50011">
    <property type="entry name" value="PROTEIN_KINASE_DOM"/>
    <property type="match status" value="1"/>
</dbReference>
<dbReference type="InterPro" id="IPR000719">
    <property type="entry name" value="Prot_kinase_dom"/>
</dbReference>
<dbReference type="InterPro" id="IPR008266">
    <property type="entry name" value="Tyr_kinase_AS"/>
</dbReference>
<feature type="compositionally biased region" description="Low complexity" evidence="3">
    <location>
        <begin position="266"/>
        <end position="282"/>
    </location>
</feature>
<dbReference type="InterPro" id="IPR014729">
    <property type="entry name" value="Rossmann-like_a/b/a_fold"/>
</dbReference>
<keyword evidence="1" id="KW-0547">Nucleotide-binding</keyword>
<dbReference type="InterPro" id="IPR020635">
    <property type="entry name" value="Tyr_kinase_cat_dom"/>
</dbReference>
<feature type="region of interest" description="Disordered" evidence="3">
    <location>
        <begin position="245"/>
        <end position="291"/>
    </location>
</feature>
<accession>A0A8T0HGZ4</accession>
<feature type="compositionally biased region" description="Low complexity" evidence="3">
    <location>
        <begin position="376"/>
        <end position="396"/>
    </location>
</feature>
<dbReference type="FunFam" id="1.10.510.10:FF:000298">
    <property type="entry name" value="Adenine nucleotide alpha hydrolase-like domain kinase"/>
    <property type="match status" value="1"/>
</dbReference>
<feature type="compositionally biased region" description="Basic and acidic residues" evidence="3">
    <location>
        <begin position="407"/>
        <end position="424"/>
    </location>
</feature>
<dbReference type="Pfam" id="PF00069">
    <property type="entry name" value="Pkinase"/>
    <property type="match status" value="1"/>
</dbReference>